<reference evidence="3" key="1">
    <citation type="journal article" date="2016" name="Proc. Natl. Acad. Sci. U.S.A.">
        <title>Chromosome-level assembly of Arabidopsis thaliana Ler reveals the extent of translocation and inversion polymorphisms.</title>
        <authorList>
            <person name="Zapata L."/>
            <person name="Ding J."/>
            <person name="Willing E.M."/>
            <person name="Hartwig B."/>
            <person name="Bezdan D."/>
            <person name="Jiao W.B."/>
            <person name="Patel V."/>
            <person name="Velikkakam James G."/>
            <person name="Koornneef M."/>
            <person name="Ossowski S."/>
            <person name="Schneeberger K."/>
        </authorList>
    </citation>
    <scope>NUCLEOTIDE SEQUENCE [LARGE SCALE GENOMIC DNA]</scope>
    <source>
        <strain evidence="3">cv. Landsberg erecta</strain>
    </source>
</reference>
<sequence>MAGRSSLFLPEGIINSRPVNFLSNQDRKEFSIWNGSGPLNITGVDRSLYSLLPIRTTLSFSHSSQKGERGSKRDASDLPIPRSGMMMAVVTRPSGS</sequence>
<geneLocation type="mitochondrion" evidence="2"/>
<dbReference type="AlphaFoldDB" id="A0A178U7M5"/>
<feature type="compositionally biased region" description="Basic and acidic residues" evidence="1">
    <location>
        <begin position="65"/>
        <end position="76"/>
    </location>
</feature>
<keyword evidence="2" id="KW-0496">Mitochondrion</keyword>
<dbReference type="Proteomes" id="UP000078284">
    <property type="component" value="Unassembled WGS sequence"/>
</dbReference>
<accession>A0A178U7M5</accession>
<comment type="caution">
    <text evidence="2">The sequence shown here is derived from an EMBL/GenBank/DDBJ whole genome shotgun (WGS) entry which is preliminary data.</text>
</comment>
<evidence type="ECO:0000313" key="3">
    <source>
        <dbReference type="Proteomes" id="UP000078284"/>
    </source>
</evidence>
<name>A0A178U7M5_ARATH</name>
<evidence type="ECO:0000313" key="2">
    <source>
        <dbReference type="EMBL" id="OAO89187.1"/>
    </source>
</evidence>
<proteinExistence type="predicted"/>
<protein>
    <submittedName>
        <fullName evidence="2">Uncharacterized protein</fullName>
    </submittedName>
</protein>
<gene>
    <name evidence="2" type="ORF">AXX17_ATUG04100</name>
</gene>
<evidence type="ECO:0000256" key="1">
    <source>
        <dbReference type="SAM" id="MobiDB-lite"/>
    </source>
</evidence>
<organism evidence="2 3">
    <name type="scientific">Arabidopsis thaliana</name>
    <name type="common">Mouse-ear cress</name>
    <dbReference type="NCBI Taxonomy" id="3702"/>
    <lineage>
        <taxon>Eukaryota</taxon>
        <taxon>Viridiplantae</taxon>
        <taxon>Streptophyta</taxon>
        <taxon>Embryophyta</taxon>
        <taxon>Tracheophyta</taxon>
        <taxon>Spermatophyta</taxon>
        <taxon>Magnoliopsida</taxon>
        <taxon>eudicotyledons</taxon>
        <taxon>Gunneridae</taxon>
        <taxon>Pentapetalae</taxon>
        <taxon>rosids</taxon>
        <taxon>malvids</taxon>
        <taxon>Brassicales</taxon>
        <taxon>Brassicaceae</taxon>
        <taxon>Camelineae</taxon>
        <taxon>Arabidopsis</taxon>
    </lineage>
</organism>
<feature type="region of interest" description="Disordered" evidence="1">
    <location>
        <begin position="60"/>
        <end position="96"/>
    </location>
</feature>
<dbReference type="EMBL" id="LUHQ01000021">
    <property type="protein sequence ID" value="OAO89187.1"/>
    <property type="molecule type" value="Genomic_DNA"/>
</dbReference>